<dbReference type="Pfam" id="PF21090">
    <property type="entry name" value="P-loop_SecA"/>
    <property type="match status" value="1"/>
</dbReference>
<dbReference type="NCBIfam" id="NF009538">
    <property type="entry name" value="PRK12904.1"/>
    <property type="match status" value="1"/>
</dbReference>
<feature type="compositionally biased region" description="Basic residues" evidence="17">
    <location>
        <begin position="2401"/>
        <end position="2423"/>
    </location>
</feature>
<feature type="region of interest" description="Disordered" evidence="17">
    <location>
        <begin position="3311"/>
        <end position="3363"/>
    </location>
</feature>
<dbReference type="InterPro" id="IPR000086">
    <property type="entry name" value="NUDIX_hydrolase_dom"/>
</dbReference>
<dbReference type="SMART" id="SM00957">
    <property type="entry name" value="SecA_DEAD"/>
    <property type="match status" value="1"/>
</dbReference>
<feature type="region of interest" description="Disordered" evidence="17">
    <location>
        <begin position="2383"/>
        <end position="2519"/>
    </location>
</feature>
<protein>
    <recommendedName>
        <fullName evidence="16">Protein translocase subunit SecA</fullName>
    </recommendedName>
</protein>
<dbReference type="HAMAP" id="MF_01382">
    <property type="entry name" value="SecA"/>
    <property type="match status" value="1"/>
</dbReference>
<keyword evidence="12 16" id="KW-0811">Translocation</keyword>
<keyword evidence="10 16" id="KW-0653">Protein transport</keyword>
<dbReference type="PROSITE" id="PS51194">
    <property type="entry name" value="HELICASE_CTER"/>
    <property type="match status" value="1"/>
</dbReference>
<keyword evidence="6" id="KW-0055">Arginine biosynthesis</keyword>
<dbReference type="InterPro" id="IPR020937">
    <property type="entry name" value="SecA_CS"/>
</dbReference>
<dbReference type="SUPFAM" id="SSF52540">
    <property type="entry name" value="P-loop containing nucleoside triphosphate hydrolases"/>
    <property type="match status" value="2"/>
</dbReference>
<feature type="domain" description="SecA family profile" evidence="20">
    <location>
        <begin position="685"/>
        <end position="1312"/>
    </location>
</feature>
<accession>A0A699GDR6</accession>
<dbReference type="FunFam" id="3.90.1440.10:FF:000001">
    <property type="entry name" value="Preprotein translocase subunit SecA"/>
    <property type="match status" value="1"/>
</dbReference>
<dbReference type="PROSITE" id="PS51196">
    <property type="entry name" value="SECA_MOTOR_DEAD"/>
    <property type="match status" value="1"/>
</dbReference>
<evidence type="ECO:0000256" key="16">
    <source>
        <dbReference type="RuleBase" id="RU003874"/>
    </source>
</evidence>
<evidence type="ECO:0000313" key="22">
    <source>
        <dbReference type="EMBL" id="GEU28083.1"/>
    </source>
</evidence>
<evidence type="ECO:0000256" key="10">
    <source>
        <dbReference type="ARBA" id="ARBA00022927"/>
    </source>
</evidence>
<dbReference type="InterPro" id="IPR020084">
    <property type="entry name" value="NUDIX_hydrolase_CS"/>
</dbReference>
<dbReference type="CDD" id="cd18803">
    <property type="entry name" value="SF2_C_secA"/>
    <property type="match status" value="1"/>
</dbReference>
<feature type="region of interest" description="Disordered" evidence="17">
    <location>
        <begin position="3104"/>
        <end position="3288"/>
    </location>
</feature>
<dbReference type="InterPro" id="IPR011115">
    <property type="entry name" value="SecA_DEAD"/>
</dbReference>
<dbReference type="InterPro" id="IPR011130">
    <property type="entry name" value="SecA_preprotein_X-link_dom"/>
</dbReference>
<comment type="subcellular location">
    <subcellularLocation>
        <location evidence="1">Cell membrane</location>
        <topology evidence="1">Peripheral membrane protein</topology>
        <orientation evidence="1">Cytoplasmic side</orientation>
    </subcellularLocation>
</comment>
<evidence type="ECO:0000259" key="20">
    <source>
        <dbReference type="PROSITE" id="PS51196"/>
    </source>
</evidence>
<dbReference type="InterPro" id="IPR027417">
    <property type="entry name" value="P-loop_NTPase"/>
</dbReference>
<dbReference type="Gene3D" id="3.90.1440.10">
    <property type="entry name" value="SecA, preprotein cross-linking domain"/>
    <property type="match status" value="1"/>
</dbReference>
<keyword evidence="5" id="KW-0963">Cytoplasm</keyword>
<dbReference type="Pfam" id="PF00293">
    <property type="entry name" value="NUDIX"/>
    <property type="match status" value="1"/>
</dbReference>
<gene>
    <name evidence="22" type="ORF">Tci_000061</name>
</gene>
<dbReference type="InterPro" id="IPR000185">
    <property type="entry name" value="SecA"/>
</dbReference>
<dbReference type="InterPro" id="IPR044722">
    <property type="entry name" value="SecA_SF2_C"/>
</dbReference>
<feature type="region of interest" description="Disordered" evidence="17">
    <location>
        <begin position="1419"/>
        <end position="1605"/>
    </location>
</feature>
<evidence type="ECO:0000256" key="17">
    <source>
        <dbReference type="SAM" id="MobiDB-lite"/>
    </source>
</evidence>
<feature type="domain" description="Helicase C-terminal" evidence="19">
    <location>
        <begin position="1127"/>
        <end position="1311"/>
    </location>
</feature>
<comment type="similarity">
    <text evidence="2 16">Belongs to the SecA family.</text>
</comment>
<dbReference type="Pfam" id="PF11937">
    <property type="entry name" value="DUF3455"/>
    <property type="match status" value="1"/>
</dbReference>
<dbReference type="InterPro" id="IPR011116">
    <property type="entry name" value="SecA_Wing/Scaffold"/>
</dbReference>
<dbReference type="SUPFAM" id="SSF56266">
    <property type="entry name" value="DmpA/ArgJ-like"/>
    <property type="match status" value="1"/>
</dbReference>
<organism evidence="22">
    <name type="scientific">Tanacetum cinerariifolium</name>
    <name type="common">Dalmatian daisy</name>
    <name type="synonym">Chrysanthemum cinerariifolium</name>
    <dbReference type="NCBI Taxonomy" id="118510"/>
    <lineage>
        <taxon>Eukaryota</taxon>
        <taxon>Viridiplantae</taxon>
        <taxon>Streptophyta</taxon>
        <taxon>Embryophyta</taxon>
        <taxon>Tracheophyta</taxon>
        <taxon>Spermatophyta</taxon>
        <taxon>Magnoliopsida</taxon>
        <taxon>eudicotyledons</taxon>
        <taxon>Gunneridae</taxon>
        <taxon>Pentapetalae</taxon>
        <taxon>asterids</taxon>
        <taxon>campanulids</taxon>
        <taxon>Asterales</taxon>
        <taxon>Asteraceae</taxon>
        <taxon>Asteroideae</taxon>
        <taxon>Anthemideae</taxon>
        <taxon>Anthemidinae</taxon>
        <taxon>Tanacetum</taxon>
    </lineage>
</organism>
<dbReference type="PANTHER" id="PTHR30612">
    <property type="entry name" value="SECA INNER MEMBRANE COMPONENT OF SEC PROTEIN SECRETION SYSTEM"/>
    <property type="match status" value="1"/>
</dbReference>
<dbReference type="NCBIfam" id="TIGR00963">
    <property type="entry name" value="secA"/>
    <property type="match status" value="1"/>
</dbReference>
<evidence type="ECO:0000259" key="18">
    <source>
        <dbReference type="PROSITE" id="PS51192"/>
    </source>
</evidence>
<feature type="compositionally biased region" description="Polar residues" evidence="17">
    <location>
        <begin position="1585"/>
        <end position="1597"/>
    </location>
</feature>
<evidence type="ECO:0000256" key="9">
    <source>
        <dbReference type="ARBA" id="ARBA00022840"/>
    </source>
</evidence>
<feature type="compositionally biased region" description="Low complexity" evidence="17">
    <location>
        <begin position="3142"/>
        <end position="3154"/>
    </location>
</feature>
<dbReference type="Pfam" id="PF07517">
    <property type="entry name" value="SecA_DEAD"/>
    <property type="match status" value="1"/>
</dbReference>
<evidence type="ECO:0000256" key="1">
    <source>
        <dbReference type="ARBA" id="ARBA00004413"/>
    </source>
</evidence>
<feature type="compositionally biased region" description="Basic and acidic residues" evidence="17">
    <location>
        <begin position="2587"/>
        <end position="2596"/>
    </location>
</feature>
<dbReference type="Pfam" id="PF01960">
    <property type="entry name" value="ArgJ"/>
    <property type="match status" value="1"/>
</dbReference>
<feature type="region of interest" description="Disordered" evidence="17">
    <location>
        <begin position="338"/>
        <end position="364"/>
    </location>
</feature>
<dbReference type="GO" id="GO:0017038">
    <property type="term" value="P:protein import"/>
    <property type="evidence" value="ECO:0007669"/>
    <property type="project" value="InterPro"/>
</dbReference>
<sequence length="3427" mass="372646">MMTFPRGPPGPAQQGASSVFRHVFPSPQNIAQGKPAQHLRDADRRDDVLVHGHHHETAVRHVSCHPSHGAALPQFATAAVRVHLASRRVSRHPARALGHARVPGRAGHRHAHDLRVRPEGAIAGRGVFDFLHRPGADHHAVGIRAQGAGGGGAVGGHRCRAARRAGGAASRRHGVPDAGRAGSAGRCRLLRRVGHYRAAAGAHRQHRIDDVLAADPDVGGRRGAGLARVGAGARGRRLGAAGAGAVGLFRPAGHHQGFYHVKTTHHQRTGPHHGCGTALRAQGRTDPAPGRRRYGHRVPPRGLDPGGRVSVQRHGRGRYAHGVGAGQGRRARLHGRAPDVRLRGPGHRQPVHRSERGRNSDHGRFGVVVRVPAAAGRRAGAAGRQEIHPRVETGGNPRRHGRPRKMGAPGAARRFQARLLHRIQPSGRRRYPAARRGRLRRRVVRARRGARAHVRLHAGRGNVARHRPGPWRFAGKRHRDGRVPHPQLGRPALRRRIRAPQDPGRHRRPVPGGPSADRQLRGAQVRPRAQQPAAAGTAQASGRVVERSDRRLGQRQRAHLFLDFGRLGHLHLQPRGADLPAALGQGFLQLRYLLLEFGCQRRVRHRQGQLAILERHNVAVAEHGRQRRRAVFLQRGHALDGGQQGSHLVVAAQEVGGFHGRAAFDRQVGGIESHAAKHTTSGCRMPKSDSVTCGRNQRLLKQYQKTVREINALEPAMEKLSDAELQAKTPAFKQRIANGETLDAILPEAFAVCREASKRVFKMRHFDVQMLGGMVLHYGKIAEMGTGEGKTLTGTLPAYLNALSGKGVHIVTVNDYLAQRDAETMAKLYSWLGLTTGINLSQMDHGTKQLAYRSDITYGTNNEFGFDYLRDNMVFDAKDRVQRELNFGIVDEVDSILIDEARTPLIISGQAENHTDLYYKINEVPQHLTLQVGEETSDGKGKIEVPGDYTKDEKSHQVLLTEAGHEKAEAILTQMGLLAEGASLYDSANITLVHHLYAALRAHALYHKDQQYVVQNDEVVIVDEFTGRLMTGRRWSDGLHQAVEAKEGVKIQNENQTLASITFQNYFRMYGKLSGMTGTADTEAYEFQEIYGLETVVVPPNRPSARKDRQDQVYKSAQEKYNAMMLEIRECYDRSQPVLVGTTSIENSELLSGILTKAGLPHNVLNAKQHAREAEIIAQAGSPKAITIATNMAGRGTDIVLGGNVEKQIQFVEANPDLSDADKAAQAKALRDGWQALHEEVVAAGGLHIIGTERHESRRVDNQLRGRAARQGDPGMSRFFLSLDDPLLRIFAGDRMRAVMDRLKMPEGEPIEAGIVSRSIESAQRKVEARNFDIRKQLLEYDDVANDQRKVIYQQRNELLETTDIAELIDSLRHGAFTDLVREYVPAESVEEQWNVKGLEAALSSEWQIDVPLTQMLESEKNINDDDPLARAPGRTRSPAPGYPPARLRAKKSETGIQARSVRAVRPDAGHDQERSRQADHDRAHPVARRNRPGRSGDAEVARGKHQLPARRFRSKRGAGRTAGPCAGSQQLRGPAAGTAKPDRRAADGNGPQGRPQRPMPLRQRQEVQGLPWQAGLSWPKPADSKQQCAGDTASSHRQIKNRHSRAGGNDGFAFCSAWQAPATFTGAATYFLRQRQNHLHRIVHGRLFDVADGFRIGCHGLLYLGRARVFLRRGGLARKHQLGPQGFHLRRILVRHLLVKLRTHGRAFRQVDREYEVEADGDHVDGFGGAGGRRVDQIARFGFRFHAVQLNLERHRFGEVPAHADQVGRLFLRAHQRIDGAAQGSWRGGQCGRNRHRAAGTLDRSVRVVRHELAHAVARHGVPGIGVGQVDRFLGAALRVFRLQQDVVPVHGHADRGKRDFLAVLEVQVRRQLAETDGVERGAQCVQCGQVVDFQVGTGVRGAEDERTIFAGEAHAGVRGTVFGHGGGVRCNVELAAADADEGLGGQVQVADSFLVVDVDAVRVFNRVLGIHFDRRTHHGVGVTDVLVVRDQEGRHDHAADAHAYFVVDLGFQEAPGQVGSEIAFRTLAGQHLHRARQPVVHLVRRLQAQVAVEADTRAVAHAFGLVVAGELGRVGIGLGRRQGAEAADAEVAVIEGAGAVVRHRVCGREGRFNIFAITKSHLQAVAPGTRSGITISASLPPTRTQNMAVNSPLPVAADLKPVAGIEIGYAQAGIKKPNRKDVLVMKLAPTATVSGVFTLNRFCAAPVQISKAHLAQAKDSGKPIVALLVNTGNANAGTGELGLSLANETCAALAAQLGCDASQILPFSTGVILEPLPAAKVIAGLPQAVAGLQADNWYNAAEAIMTTDTQPKAAEHGHHAGLPGVRRQGGAAGAGRAGQAGGRSKFQLHHHRWRHLDQRFVHADRHGCRRAGSERGRLARIPRARCRRDGTGRVPGAGHRARRRGRHQVHHHHRGRRRQRGRSAQDRLFHRPLAAGENRVLRVRPQPGPHPGRHRLCRRGRPRREQTEPVPGRRVGGQERRPQPRLPGSGRPARDAAERNRASTPTTVPDAGDDRARTIPGPCRGRAGAGGGGAAGRAAGAGLGARPCVPLADAQRRPRWRQLSAGRRARLRYRAGRPAAHRPAKAADRAEHAPVRAGPSRQQRAADRGARHRQIVADQGLPEPVCLRRPAPDRGGQGRPGGTARHRGPGCRPPRALHYLLRRPVVRRGRERLQGAQGRLSDHRRPLAGVAGLHGRADRGGPWRRPALGTAARFAVGPGGVAVRQGLRGQAGMSATLNQPPIDVAVGILMQPNGDVLLGQRPAGKPYEGYWEFPGGKVDPGETILQALKREFVEELGLTIHSAEEWCGVEYVYPHAHVRLHFFISRDWQGEPQSLEGQAFAWQGTVGVEPLLPATIPLLAWLDQNRYQRAVGAGSHHYQEPAMHHHSTITVLAAAVLLSACASTPTFDQQALPAAVQVPAGHKVAMETVGAGDITYECKIKKDTTDQYEWTFIGPDAQLTDRGGMNVAGDGQPGRRQRRHERRQLHPARGHPGRPAARRHHLTPIADDTRQFRLRRCLARLCAGRPAGAAPHLPARRPPFAGRGAAHRAPPRAGRRRAARRLCQHLAQGGQLRCGPWRRPRLGVQRGAPPGPERLAVARARRLHRRQRGARCAAGGTRRARCARRSRGRAVRTARRHGPAQRLSQPPRQRQAQQHRLRRAAAAGRGAGMGTAPAAVDDAGGAGRTVAGPVAQDRGQPAAAGGHGRRRLAPLVGRSAPVARGQRRRRLGHDGAGDRAGDGVDNTARPAGPAARLHGRAGRAAGAHGRLRGAGQPGPPADADALAGHGRAGQQVIAVLDQGHELESARVAGPGDVEPAVDAGDGPLAAGGSRSAVRDHAGAAGRLADRQADGAGAVHRPRGQGDVRERITLPRADPWAGRRGLRIFPRPRRPGRFACSVRSRTGDTCFLVSIPLWRNRWGSRRRLPW</sequence>
<evidence type="ECO:0000256" key="13">
    <source>
        <dbReference type="ARBA" id="ARBA00023136"/>
    </source>
</evidence>
<dbReference type="InterPro" id="IPR036670">
    <property type="entry name" value="SecA_X-link_sf"/>
</dbReference>
<dbReference type="GO" id="GO:0006605">
    <property type="term" value="P:protein targeting"/>
    <property type="evidence" value="ECO:0007669"/>
    <property type="project" value="InterPro"/>
</dbReference>
<keyword evidence="3 16" id="KW-0813">Transport</keyword>
<feature type="compositionally biased region" description="Basic and acidic residues" evidence="17">
    <location>
        <begin position="1465"/>
        <end position="1485"/>
    </location>
</feature>
<keyword evidence="8" id="KW-0378">Hydrolase</keyword>
<keyword evidence="9 16" id="KW-0067">ATP-binding</keyword>
<proteinExistence type="inferred from homology"/>
<dbReference type="GO" id="GO:0016464">
    <property type="term" value="F:chloroplast protein-transporting ATPase activity"/>
    <property type="evidence" value="ECO:0007669"/>
    <property type="project" value="UniProtKB-EC"/>
</dbReference>
<dbReference type="SMART" id="SM00958">
    <property type="entry name" value="SecA_PP_bind"/>
    <property type="match status" value="1"/>
</dbReference>
<dbReference type="CDD" id="cd17928">
    <property type="entry name" value="DEXDc_SecA"/>
    <property type="match status" value="1"/>
</dbReference>
<dbReference type="GO" id="GO:0006886">
    <property type="term" value="P:intracellular protein transport"/>
    <property type="evidence" value="ECO:0007669"/>
    <property type="project" value="InterPro"/>
</dbReference>
<dbReference type="CDD" id="cd03425">
    <property type="entry name" value="NUDIX_MutT_NudA_like"/>
    <property type="match status" value="1"/>
</dbReference>
<evidence type="ECO:0000256" key="8">
    <source>
        <dbReference type="ARBA" id="ARBA00022801"/>
    </source>
</evidence>
<dbReference type="PRINTS" id="PR00906">
    <property type="entry name" value="SECA"/>
</dbReference>
<evidence type="ECO:0000259" key="19">
    <source>
        <dbReference type="PROSITE" id="PS51194"/>
    </source>
</evidence>
<comment type="catalytic activity">
    <reaction evidence="15">
        <text>ATP + H2O + chloroplast-proteinSide 1 = ADP + phosphate + chloroplast-proteinSide 2.</text>
        <dbReference type="EC" id="7.4.2.4"/>
    </reaction>
</comment>
<dbReference type="InterPro" id="IPR001650">
    <property type="entry name" value="Helicase_C-like"/>
</dbReference>
<dbReference type="SUPFAM" id="SSF55811">
    <property type="entry name" value="Nudix"/>
    <property type="match status" value="1"/>
</dbReference>
<feature type="compositionally biased region" description="Basic and acidic residues" evidence="17">
    <location>
        <begin position="352"/>
        <end position="364"/>
    </location>
</feature>
<comment type="caution">
    <text evidence="22">The sequence shown here is derived from an EMBL/GenBank/DDBJ whole genome shotgun (WGS) entry which is preliminary data.</text>
</comment>
<dbReference type="GO" id="GO:0016787">
    <property type="term" value="F:hydrolase activity"/>
    <property type="evidence" value="ECO:0007669"/>
    <property type="project" value="UniProtKB-KW"/>
</dbReference>
<name>A0A699GDR6_TANCI</name>
<evidence type="ECO:0000259" key="21">
    <source>
        <dbReference type="PROSITE" id="PS51462"/>
    </source>
</evidence>
<feature type="compositionally biased region" description="Basic residues" evidence="17">
    <location>
        <begin position="460"/>
        <end position="480"/>
    </location>
</feature>
<feature type="compositionally biased region" description="Basic and acidic residues" evidence="17">
    <location>
        <begin position="3334"/>
        <end position="3350"/>
    </location>
</feature>
<dbReference type="Gene3D" id="1.10.3060.10">
    <property type="entry name" value="Helical scaffold and wing domains of SecA"/>
    <property type="match status" value="1"/>
</dbReference>
<feature type="domain" description="Helicase ATP-binding" evidence="18">
    <location>
        <begin position="771"/>
        <end position="929"/>
    </location>
</feature>
<evidence type="ECO:0000256" key="14">
    <source>
        <dbReference type="ARBA" id="ARBA00023268"/>
    </source>
</evidence>
<dbReference type="InterPro" id="IPR014018">
    <property type="entry name" value="SecA_motor_DEAD"/>
</dbReference>
<dbReference type="GO" id="GO:0004358">
    <property type="term" value="F:L-glutamate N-acetyltransferase activity, acting on acetyl-L-ornithine as donor"/>
    <property type="evidence" value="ECO:0007669"/>
    <property type="project" value="InterPro"/>
</dbReference>
<feature type="compositionally biased region" description="Low complexity" evidence="17">
    <location>
        <begin position="1553"/>
        <end position="1563"/>
    </location>
</feature>
<evidence type="ECO:0000256" key="4">
    <source>
        <dbReference type="ARBA" id="ARBA00022475"/>
    </source>
</evidence>
<dbReference type="InterPro" id="IPR021851">
    <property type="entry name" value="DUF3455"/>
</dbReference>
<keyword evidence="13" id="KW-0472">Membrane</keyword>
<dbReference type="InterPro" id="IPR015797">
    <property type="entry name" value="NUDIX_hydrolase-like_dom_sf"/>
</dbReference>
<dbReference type="Pfam" id="PF01043">
    <property type="entry name" value="SecA_PP_bind"/>
    <property type="match status" value="1"/>
</dbReference>
<feature type="region of interest" description="Disordered" evidence="17">
    <location>
        <begin position="2626"/>
        <end position="2657"/>
    </location>
</feature>
<keyword evidence="14" id="KW-0511">Multifunctional enzyme</keyword>
<feature type="compositionally biased region" description="Basic residues" evidence="17">
    <location>
        <begin position="2977"/>
        <end position="3004"/>
    </location>
</feature>
<dbReference type="PANTHER" id="PTHR30612:SF0">
    <property type="entry name" value="CHLOROPLAST PROTEIN-TRANSPORTING ATPASE"/>
    <property type="match status" value="1"/>
</dbReference>
<evidence type="ECO:0000256" key="2">
    <source>
        <dbReference type="ARBA" id="ARBA00007650"/>
    </source>
</evidence>
<dbReference type="GO" id="GO:0006526">
    <property type="term" value="P:L-arginine biosynthetic process"/>
    <property type="evidence" value="ECO:0007669"/>
    <property type="project" value="UniProtKB-KW"/>
</dbReference>
<evidence type="ECO:0000256" key="12">
    <source>
        <dbReference type="ARBA" id="ARBA00023010"/>
    </source>
</evidence>
<feature type="compositionally biased region" description="Basic and acidic residues" evidence="17">
    <location>
        <begin position="3230"/>
        <end position="3240"/>
    </location>
</feature>
<evidence type="ECO:0000256" key="6">
    <source>
        <dbReference type="ARBA" id="ARBA00022571"/>
    </source>
</evidence>
<feature type="compositionally biased region" description="Basic residues" evidence="17">
    <location>
        <begin position="290"/>
        <end position="299"/>
    </location>
</feature>
<dbReference type="SUPFAM" id="SSF81767">
    <property type="entry name" value="Pre-protein crosslinking domain of SecA"/>
    <property type="match status" value="1"/>
</dbReference>
<feature type="region of interest" description="Disordered" evidence="17">
    <location>
        <begin position="460"/>
        <end position="551"/>
    </location>
</feature>
<keyword evidence="6" id="KW-0028">Amino-acid biosynthesis</keyword>
<feature type="region of interest" description="Disordered" evidence="17">
    <location>
        <begin position="265"/>
        <end position="312"/>
    </location>
</feature>
<keyword evidence="11" id="KW-1278">Translocase</keyword>
<evidence type="ECO:0000256" key="11">
    <source>
        <dbReference type="ARBA" id="ARBA00022967"/>
    </source>
</evidence>
<dbReference type="InterPro" id="IPR014001">
    <property type="entry name" value="Helicase_ATP-bd"/>
</dbReference>
<evidence type="ECO:0000256" key="5">
    <source>
        <dbReference type="ARBA" id="ARBA00022490"/>
    </source>
</evidence>
<dbReference type="GO" id="GO:0005829">
    <property type="term" value="C:cytosol"/>
    <property type="evidence" value="ECO:0007669"/>
    <property type="project" value="TreeGrafter"/>
</dbReference>
<feature type="compositionally biased region" description="Basic residues" evidence="17">
    <location>
        <begin position="3120"/>
        <end position="3141"/>
    </location>
</feature>
<evidence type="ECO:0000256" key="7">
    <source>
        <dbReference type="ARBA" id="ARBA00022741"/>
    </source>
</evidence>
<keyword evidence="7 16" id="KW-0547">Nucleotide-binding</keyword>
<evidence type="ECO:0000256" key="15">
    <source>
        <dbReference type="ARBA" id="ARBA00034043"/>
    </source>
</evidence>
<dbReference type="Gene3D" id="3.60.70.12">
    <property type="entry name" value="L-amino peptidase D-ALA esterase/amidase"/>
    <property type="match status" value="1"/>
</dbReference>
<feature type="domain" description="Nudix hydrolase" evidence="21">
    <location>
        <begin position="2742"/>
        <end position="2886"/>
    </location>
</feature>
<feature type="compositionally biased region" description="Low complexity" evidence="17">
    <location>
        <begin position="521"/>
        <end position="543"/>
    </location>
</feature>
<dbReference type="SUPFAM" id="SSF81886">
    <property type="entry name" value="Helical scaffold and wing domains of SecA"/>
    <property type="match status" value="1"/>
</dbReference>
<dbReference type="GO" id="GO:0005524">
    <property type="term" value="F:ATP binding"/>
    <property type="evidence" value="ECO:0007669"/>
    <property type="project" value="UniProtKB-KW"/>
</dbReference>
<dbReference type="PROSITE" id="PS51462">
    <property type="entry name" value="NUDIX"/>
    <property type="match status" value="1"/>
</dbReference>
<dbReference type="InterPro" id="IPR002813">
    <property type="entry name" value="Arg_biosynth_ArgJ"/>
</dbReference>
<keyword evidence="4" id="KW-1003">Cell membrane</keyword>
<dbReference type="Gene3D" id="3.40.50.300">
    <property type="entry name" value="P-loop containing nucleotide triphosphate hydrolases"/>
    <property type="match status" value="2"/>
</dbReference>
<dbReference type="Gene3D" id="3.90.79.10">
    <property type="entry name" value="Nucleoside Triphosphate Pyrophosphohydrolase"/>
    <property type="match status" value="1"/>
</dbReference>
<feature type="compositionally biased region" description="Basic residues" evidence="17">
    <location>
        <begin position="2453"/>
        <end position="2464"/>
    </location>
</feature>
<dbReference type="Pfam" id="PF07516">
    <property type="entry name" value="SecA_SW"/>
    <property type="match status" value="1"/>
</dbReference>
<feature type="compositionally biased region" description="Low complexity" evidence="17">
    <location>
        <begin position="3162"/>
        <end position="3202"/>
    </location>
</feature>
<evidence type="ECO:0000256" key="3">
    <source>
        <dbReference type="ARBA" id="ARBA00022448"/>
    </source>
</evidence>
<dbReference type="EMBL" id="BKCJ010000001">
    <property type="protein sequence ID" value="GEU28083.1"/>
    <property type="molecule type" value="Genomic_DNA"/>
</dbReference>
<feature type="region of interest" description="Disordered" evidence="17">
    <location>
        <begin position="2312"/>
        <end position="2349"/>
    </location>
</feature>
<dbReference type="PROSITE" id="PS51192">
    <property type="entry name" value="HELICASE_ATP_BIND_1"/>
    <property type="match status" value="1"/>
</dbReference>
<dbReference type="GO" id="GO:0005886">
    <property type="term" value="C:plasma membrane"/>
    <property type="evidence" value="ECO:0007669"/>
    <property type="project" value="UniProtKB-SubCell"/>
</dbReference>
<dbReference type="InterPro" id="IPR036266">
    <property type="entry name" value="SecA_Wing/Scaffold_sf"/>
</dbReference>
<feature type="compositionally biased region" description="Gly residues" evidence="17">
    <location>
        <begin position="2332"/>
        <end position="2343"/>
    </location>
</feature>
<dbReference type="FunFam" id="3.40.50.300:FF:000113">
    <property type="entry name" value="Preprotein translocase subunit SecA"/>
    <property type="match status" value="1"/>
</dbReference>
<feature type="region of interest" description="Disordered" evidence="17">
    <location>
        <begin position="3031"/>
        <end position="3055"/>
    </location>
</feature>
<feature type="compositionally biased region" description="Basic and acidic residues" evidence="17">
    <location>
        <begin position="2494"/>
        <end position="2503"/>
    </location>
</feature>
<feature type="compositionally biased region" description="Low complexity" evidence="17">
    <location>
        <begin position="3241"/>
        <end position="3266"/>
    </location>
</feature>
<feature type="region of interest" description="Disordered" evidence="17">
    <location>
        <begin position="2961"/>
        <end position="3009"/>
    </location>
</feature>
<dbReference type="InterPro" id="IPR016117">
    <property type="entry name" value="ArgJ-like_dom_sf"/>
</dbReference>
<feature type="region of interest" description="Disordered" evidence="17">
    <location>
        <begin position="2578"/>
        <end position="2614"/>
    </location>
</feature>
<dbReference type="PROSITE" id="PS01312">
    <property type="entry name" value="SECA"/>
    <property type="match status" value="1"/>
</dbReference>
<feature type="compositionally biased region" description="Basic residues" evidence="17">
    <location>
        <begin position="1504"/>
        <end position="1519"/>
    </location>
</feature>
<dbReference type="PROSITE" id="PS00893">
    <property type="entry name" value="NUDIX_BOX"/>
    <property type="match status" value="1"/>
</dbReference>
<feature type="region of interest" description="Disordered" evidence="17">
    <location>
        <begin position="376"/>
        <end position="410"/>
    </location>
</feature>
<reference evidence="22" key="1">
    <citation type="journal article" date="2019" name="Sci. Rep.">
        <title>Draft genome of Tanacetum cinerariifolium, the natural source of mosquito coil.</title>
        <authorList>
            <person name="Yamashiro T."/>
            <person name="Shiraishi A."/>
            <person name="Satake H."/>
            <person name="Nakayama K."/>
        </authorList>
    </citation>
    <scope>NUCLEOTIDE SEQUENCE</scope>
</reference>